<dbReference type="EMBL" id="KV921422">
    <property type="protein sequence ID" value="ORE15474.1"/>
    <property type="molecule type" value="Genomic_DNA"/>
</dbReference>
<name>A0A0A1P3H3_RHIZD</name>
<proteinExistence type="predicted"/>
<organism evidence="2 3">
    <name type="scientific">Rhizopus microsporus</name>
    <dbReference type="NCBI Taxonomy" id="58291"/>
    <lineage>
        <taxon>Eukaryota</taxon>
        <taxon>Fungi</taxon>
        <taxon>Fungi incertae sedis</taxon>
        <taxon>Mucoromycota</taxon>
        <taxon>Mucoromycotina</taxon>
        <taxon>Mucoromycetes</taxon>
        <taxon>Mucorales</taxon>
        <taxon>Mucorineae</taxon>
        <taxon>Rhizopodaceae</taxon>
        <taxon>Rhizopus</taxon>
    </lineage>
</organism>
<reference evidence="2 3" key="1">
    <citation type="journal article" date="2016" name="Proc. Natl. Acad. Sci. U.S.A.">
        <title>Lipid metabolic changes in an early divergent fungus govern the establishment of a mutualistic symbiosis with endobacteria.</title>
        <authorList>
            <person name="Lastovetsky O.A."/>
            <person name="Gaspar M.L."/>
            <person name="Mondo S.J."/>
            <person name="LaButti K.M."/>
            <person name="Sandor L."/>
            <person name="Grigoriev I.V."/>
            <person name="Henry S.A."/>
            <person name="Pawlowska T.E."/>
        </authorList>
    </citation>
    <scope>NUCLEOTIDE SEQUENCE [LARGE SCALE GENOMIC DNA]</scope>
    <source>
        <strain evidence="2 3">ATCC 11559</strain>
    </source>
</reference>
<keyword evidence="1" id="KW-1133">Transmembrane helix</keyword>
<keyword evidence="1" id="KW-0812">Transmembrane</keyword>
<feature type="transmembrane region" description="Helical" evidence="1">
    <location>
        <begin position="12"/>
        <end position="34"/>
    </location>
</feature>
<protein>
    <submittedName>
        <fullName evidence="2">Uncharacterized protein</fullName>
    </submittedName>
</protein>
<gene>
    <name evidence="2" type="ORF">BCV71DRAFT_266507</name>
</gene>
<evidence type="ECO:0000313" key="2">
    <source>
        <dbReference type="EMBL" id="ORE15474.1"/>
    </source>
</evidence>
<dbReference type="Proteomes" id="UP000242381">
    <property type="component" value="Unassembled WGS sequence"/>
</dbReference>
<keyword evidence="1" id="KW-0472">Membrane</keyword>
<dbReference type="AlphaFoldDB" id="A0A0A1P3H3"/>
<evidence type="ECO:0000313" key="3">
    <source>
        <dbReference type="Proteomes" id="UP000242381"/>
    </source>
</evidence>
<sequence length="115" mass="13173">MKTKNVIILPGLLNWLVFFPWILGGIGTVGAALVRELLAKNAPVTLFAKGSARPEKYKLYMDTGFFSHLDIYDLLTKRASYDARHPFIPDVIEILLGRKPETLEKFIFKNKHHFE</sequence>
<dbReference type="VEuPathDB" id="FungiDB:BCV72DRAFT_329830"/>
<accession>A0A0A1P3H3</accession>
<evidence type="ECO:0000256" key="1">
    <source>
        <dbReference type="SAM" id="Phobius"/>
    </source>
</evidence>